<evidence type="ECO:0000256" key="3">
    <source>
        <dbReference type="ARBA" id="ARBA00023065"/>
    </source>
</evidence>
<proteinExistence type="inferred from homology"/>
<keyword evidence="3" id="KW-0406">Ion transport</keyword>
<dbReference type="InterPro" id="IPR002699">
    <property type="entry name" value="V_ATPase_D"/>
</dbReference>
<organism evidence="4 5">
    <name type="scientific">Pisolithus microcarpus 441</name>
    <dbReference type="NCBI Taxonomy" id="765257"/>
    <lineage>
        <taxon>Eukaryota</taxon>
        <taxon>Fungi</taxon>
        <taxon>Dikarya</taxon>
        <taxon>Basidiomycota</taxon>
        <taxon>Agaricomycotina</taxon>
        <taxon>Agaricomycetes</taxon>
        <taxon>Agaricomycetidae</taxon>
        <taxon>Boletales</taxon>
        <taxon>Sclerodermatineae</taxon>
        <taxon>Pisolithaceae</taxon>
        <taxon>Pisolithus</taxon>
    </lineage>
</organism>
<dbReference type="GO" id="GO:0046961">
    <property type="term" value="F:proton-transporting ATPase activity, rotational mechanism"/>
    <property type="evidence" value="ECO:0007669"/>
    <property type="project" value="InterPro"/>
</dbReference>
<evidence type="ECO:0000313" key="4">
    <source>
        <dbReference type="EMBL" id="KIK30915.1"/>
    </source>
</evidence>
<dbReference type="PANTHER" id="PTHR11671">
    <property type="entry name" value="V-TYPE ATP SYNTHASE SUBUNIT D"/>
    <property type="match status" value="1"/>
</dbReference>
<evidence type="ECO:0000256" key="1">
    <source>
        <dbReference type="ARBA" id="ARBA00005850"/>
    </source>
</evidence>
<evidence type="ECO:0000313" key="5">
    <source>
        <dbReference type="Proteomes" id="UP000054018"/>
    </source>
</evidence>
<name>A0A0C9Z0D4_9AGAM</name>
<dbReference type="OrthoDB" id="7676488at2759"/>
<evidence type="ECO:0008006" key="6">
    <source>
        <dbReference type="Google" id="ProtNLM"/>
    </source>
</evidence>
<accession>A0A0C9Z0D4</accession>
<sequence>MSGSGPRENVFATRMALTNMKLRLKGAETGHSLLAKKRDALMTRFRAILRKVDEAKRKMGRVMQLASFSMAEVTYTTGDISYLVQEQAKLATFRVKATQENVSGVLLPAFEVDRTPGSDFNLTGLGRGGQQVQRAKEVYAKALETLVELASLQTAFTILDEVIRATNRRVNAIEHVIIPRLDNTIKYIVSELDEMDREEFFRLKKVQGKKKRDAAIAAEKRASLEKAAKKAAAKAVKITQSEPATDLLSTKDEDVIF</sequence>
<keyword evidence="2" id="KW-0813">Transport</keyword>
<protein>
    <recommendedName>
        <fullName evidence="6">V-type proton ATPase subunit D</fullName>
    </recommendedName>
</protein>
<dbReference type="Pfam" id="PF01813">
    <property type="entry name" value="ATP-synt_D"/>
    <property type="match status" value="1"/>
</dbReference>
<dbReference type="HOGENOM" id="CLU_069688_0_1_1"/>
<dbReference type="NCBIfam" id="TIGR00309">
    <property type="entry name" value="V_ATPase_subD"/>
    <property type="match status" value="1"/>
</dbReference>
<dbReference type="AlphaFoldDB" id="A0A0C9Z0D4"/>
<gene>
    <name evidence="4" type="ORF">PISMIDRAFT_85472</name>
</gene>
<reference evidence="5" key="2">
    <citation type="submission" date="2015-01" db="EMBL/GenBank/DDBJ databases">
        <title>Evolutionary Origins and Diversification of the Mycorrhizal Mutualists.</title>
        <authorList>
            <consortium name="DOE Joint Genome Institute"/>
            <consortium name="Mycorrhizal Genomics Consortium"/>
            <person name="Kohler A."/>
            <person name="Kuo A."/>
            <person name="Nagy L.G."/>
            <person name="Floudas D."/>
            <person name="Copeland A."/>
            <person name="Barry K.W."/>
            <person name="Cichocki N."/>
            <person name="Veneault-Fourrey C."/>
            <person name="LaButti K."/>
            <person name="Lindquist E.A."/>
            <person name="Lipzen A."/>
            <person name="Lundell T."/>
            <person name="Morin E."/>
            <person name="Murat C."/>
            <person name="Riley R."/>
            <person name="Ohm R."/>
            <person name="Sun H."/>
            <person name="Tunlid A."/>
            <person name="Henrissat B."/>
            <person name="Grigoriev I.V."/>
            <person name="Hibbett D.S."/>
            <person name="Martin F."/>
        </authorList>
    </citation>
    <scope>NUCLEOTIDE SEQUENCE [LARGE SCALE GENOMIC DNA]</scope>
    <source>
        <strain evidence="5">441</strain>
    </source>
</reference>
<dbReference type="HAMAP" id="MF_00271">
    <property type="entry name" value="ATP_synth_D_arch"/>
    <property type="match status" value="1"/>
</dbReference>
<comment type="similarity">
    <text evidence="1">Belongs to the V-ATPase D subunit family.</text>
</comment>
<dbReference type="STRING" id="765257.A0A0C9Z0D4"/>
<dbReference type="Gene3D" id="1.10.287.3240">
    <property type="match status" value="1"/>
</dbReference>
<dbReference type="EMBL" id="KN833685">
    <property type="protein sequence ID" value="KIK30915.1"/>
    <property type="molecule type" value="Genomic_DNA"/>
</dbReference>
<evidence type="ECO:0000256" key="2">
    <source>
        <dbReference type="ARBA" id="ARBA00022448"/>
    </source>
</evidence>
<dbReference type="Proteomes" id="UP000054018">
    <property type="component" value="Unassembled WGS sequence"/>
</dbReference>
<keyword evidence="5" id="KW-1185">Reference proteome</keyword>
<reference evidence="4 5" key="1">
    <citation type="submission" date="2014-04" db="EMBL/GenBank/DDBJ databases">
        <authorList>
            <consortium name="DOE Joint Genome Institute"/>
            <person name="Kuo A."/>
            <person name="Kohler A."/>
            <person name="Costa M.D."/>
            <person name="Nagy L.G."/>
            <person name="Floudas D."/>
            <person name="Copeland A."/>
            <person name="Barry K.W."/>
            <person name="Cichocki N."/>
            <person name="Veneault-Fourrey C."/>
            <person name="LaButti K."/>
            <person name="Lindquist E.A."/>
            <person name="Lipzen A."/>
            <person name="Lundell T."/>
            <person name="Morin E."/>
            <person name="Murat C."/>
            <person name="Sun H."/>
            <person name="Tunlid A."/>
            <person name="Henrissat B."/>
            <person name="Grigoriev I.V."/>
            <person name="Hibbett D.S."/>
            <person name="Martin F."/>
            <person name="Nordberg H.P."/>
            <person name="Cantor M.N."/>
            <person name="Hua S.X."/>
        </authorList>
    </citation>
    <scope>NUCLEOTIDE SEQUENCE [LARGE SCALE GENOMIC DNA]</scope>
    <source>
        <strain evidence="4 5">441</strain>
    </source>
</reference>